<gene>
    <name evidence="1" type="ORF">BU25DRAFT_415384</name>
</gene>
<comment type="caution">
    <text evidence="1">The sequence shown here is derived from an EMBL/GenBank/DDBJ whole genome shotgun (WGS) entry which is preliminary data.</text>
</comment>
<organism evidence="1 2">
    <name type="scientific">Macroventuria anomochaeta</name>
    <dbReference type="NCBI Taxonomy" id="301207"/>
    <lineage>
        <taxon>Eukaryota</taxon>
        <taxon>Fungi</taxon>
        <taxon>Dikarya</taxon>
        <taxon>Ascomycota</taxon>
        <taxon>Pezizomycotina</taxon>
        <taxon>Dothideomycetes</taxon>
        <taxon>Pleosporomycetidae</taxon>
        <taxon>Pleosporales</taxon>
        <taxon>Pleosporineae</taxon>
        <taxon>Didymellaceae</taxon>
        <taxon>Macroventuria</taxon>
    </lineage>
</organism>
<accession>A0ACB6RJZ6</accession>
<evidence type="ECO:0000313" key="1">
    <source>
        <dbReference type="EMBL" id="KAF2622226.1"/>
    </source>
</evidence>
<dbReference type="EMBL" id="MU006746">
    <property type="protein sequence ID" value="KAF2622226.1"/>
    <property type="molecule type" value="Genomic_DNA"/>
</dbReference>
<evidence type="ECO:0000313" key="2">
    <source>
        <dbReference type="Proteomes" id="UP000799754"/>
    </source>
</evidence>
<dbReference type="Proteomes" id="UP000799754">
    <property type="component" value="Unassembled WGS sequence"/>
</dbReference>
<reference evidence="1" key="1">
    <citation type="journal article" date="2020" name="Stud. Mycol.">
        <title>101 Dothideomycetes genomes: a test case for predicting lifestyles and emergence of pathogens.</title>
        <authorList>
            <person name="Haridas S."/>
            <person name="Albert R."/>
            <person name="Binder M."/>
            <person name="Bloem J."/>
            <person name="Labutti K."/>
            <person name="Salamov A."/>
            <person name="Andreopoulos B."/>
            <person name="Baker S."/>
            <person name="Barry K."/>
            <person name="Bills G."/>
            <person name="Bluhm B."/>
            <person name="Cannon C."/>
            <person name="Castanera R."/>
            <person name="Culley D."/>
            <person name="Daum C."/>
            <person name="Ezra D."/>
            <person name="Gonzalez J."/>
            <person name="Henrissat B."/>
            <person name="Kuo A."/>
            <person name="Liang C."/>
            <person name="Lipzen A."/>
            <person name="Lutzoni F."/>
            <person name="Magnuson J."/>
            <person name="Mondo S."/>
            <person name="Nolan M."/>
            <person name="Ohm R."/>
            <person name="Pangilinan J."/>
            <person name="Park H.-J."/>
            <person name="Ramirez L."/>
            <person name="Alfaro M."/>
            <person name="Sun H."/>
            <person name="Tritt A."/>
            <person name="Yoshinaga Y."/>
            <person name="Zwiers L.-H."/>
            <person name="Turgeon B."/>
            <person name="Goodwin S."/>
            <person name="Spatafora J."/>
            <person name="Crous P."/>
            <person name="Grigoriev I."/>
        </authorList>
    </citation>
    <scope>NUCLEOTIDE SEQUENCE</scope>
    <source>
        <strain evidence="1">CBS 525.71</strain>
    </source>
</reference>
<sequence>MAILPSQPGIKISIVCNGAILQEYEDDDEEPNHAVVSKYIEAVSGAEFGIRWDVSSPWPPYTILFKYYLDQKKASDRYCRLENFKHPSYIYTEEGATSMVNGQGYLHRFAFAALTVDDAGAPVPEQLMKDIKGMGEITVKAFFVAVQQTSSVVDRALDNNIREVGKIPEKALKGRSLSHQTSLRAPQAIAKFSTATCDYIDPARKSFATYTFKYRSRDALKSLLIIPRSPSPVPLEDRDVDTLSAAEMRELLRRQREREADARAIKQERGIKRELNCEQSSTYTDDTDDDEISIVSTKRRRENYLITVNENGVEEIDLT</sequence>
<keyword evidence="2" id="KW-1185">Reference proteome</keyword>
<protein>
    <submittedName>
        <fullName evidence="1">Uncharacterized protein</fullName>
    </submittedName>
</protein>
<proteinExistence type="predicted"/>
<name>A0ACB6RJZ6_9PLEO</name>